<sequence length="206" mass="23084">MVVLEYAILSIKSPHTSDTPSLKSGLQNALQVLNKASAPSGAQFSLFQQIENPQILHLLGSWTSVEAHHAFLPSTENLALLEEVKDLINVDLLFHAGMDKSTLPLDAPCVAFARHLVKAGHKEDFATIWGENSHHLKDFTEPYPLVGGWRIDGVEEGIGGEWVQFSGFKTVEHHHEFAKTEGFKEYAKMKEFLERFEVVHAKTLNW</sequence>
<protein>
    <recommendedName>
        <fullName evidence="3">ABM domain-containing protein</fullName>
    </recommendedName>
</protein>
<dbReference type="EMBL" id="ML119144">
    <property type="protein sequence ID" value="RPB10304.1"/>
    <property type="molecule type" value="Genomic_DNA"/>
</dbReference>
<dbReference type="Proteomes" id="UP000277580">
    <property type="component" value="Unassembled WGS sequence"/>
</dbReference>
<name>A0A3N4KIC0_9PEZI</name>
<organism evidence="1 2">
    <name type="scientific">Morchella conica CCBAS932</name>
    <dbReference type="NCBI Taxonomy" id="1392247"/>
    <lineage>
        <taxon>Eukaryota</taxon>
        <taxon>Fungi</taxon>
        <taxon>Dikarya</taxon>
        <taxon>Ascomycota</taxon>
        <taxon>Pezizomycotina</taxon>
        <taxon>Pezizomycetes</taxon>
        <taxon>Pezizales</taxon>
        <taxon>Morchellaceae</taxon>
        <taxon>Morchella</taxon>
    </lineage>
</organism>
<reference evidence="1 2" key="1">
    <citation type="journal article" date="2018" name="Nat. Ecol. Evol.">
        <title>Pezizomycetes genomes reveal the molecular basis of ectomycorrhizal truffle lifestyle.</title>
        <authorList>
            <person name="Murat C."/>
            <person name="Payen T."/>
            <person name="Noel B."/>
            <person name="Kuo A."/>
            <person name="Morin E."/>
            <person name="Chen J."/>
            <person name="Kohler A."/>
            <person name="Krizsan K."/>
            <person name="Balestrini R."/>
            <person name="Da Silva C."/>
            <person name="Montanini B."/>
            <person name="Hainaut M."/>
            <person name="Levati E."/>
            <person name="Barry K.W."/>
            <person name="Belfiori B."/>
            <person name="Cichocki N."/>
            <person name="Clum A."/>
            <person name="Dockter R.B."/>
            <person name="Fauchery L."/>
            <person name="Guy J."/>
            <person name="Iotti M."/>
            <person name="Le Tacon F."/>
            <person name="Lindquist E.A."/>
            <person name="Lipzen A."/>
            <person name="Malagnac F."/>
            <person name="Mello A."/>
            <person name="Molinier V."/>
            <person name="Miyauchi S."/>
            <person name="Poulain J."/>
            <person name="Riccioni C."/>
            <person name="Rubini A."/>
            <person name="Sitrit Y."/>
            <person name="Splivallo R."/>
            <person name="Traeger S."/>
            <person name="Wang M."/>
            <person name="Zifcakova L."/>
            <person name="Wipf D."/>
            <person name="Zambonelli A."/>
            <person name="Paolocci F."/>
            <person name="Nowrousian M."/>
            <person name="Ottonello S."/>
            <person name="Baldrian P."/>
            <person name="Spatafora J.W."/>
            <person name="Henrissat B."/>
            <person name="Nagy L.G."/>
            <person name="Aury J.M."/>
            <person name="Wincker P."/>
            <person name="Grigoriev I.V."/>
            <person name="Bonfante P."/>
            <person name="Martin F.M."/>
        </authorList>
    </citation>
    <scope>NUCLEOTIDE SEQUENCE [LARGE SCALE GENOMIC DNA]</scope>
    <source>
        <strain evidence="1 2">CCBAS932</strain>
    </source>
</reference>
<proteinExistence type="predicted"/>
<gene>
    <name evidence="1" type="ORF">P167DRAFT_537749</name>
</gene>
<dbReference type="OrthoDB" id="3542212at2759"/>
<dbReference type="InParanoid" id="A0A3N4KIC0"/>
<dbReference type="PANTHER" id="PTHR42052:SF1">
    <property type="entry name" value="ABM DOMAIN-CONTAINING PROTEIN"/>
    <property type="match status" value="1"/>
</dbReference>
<evidence type="ECO:0008006" key="3">
    <source>
        <dbReference type="Google" id="ProtNLM"/>
    </source>
</evidence>
<accession>A0A3N4KIC0</accession>
<dbReference type="AlphaFoldDB" id="A0A3N4KIC0"/>
<dbReference type="PANTHER" id="PTHR42052">
    <property type="entry name" value="ABM DOMAIN-CONTAINING PROTEIN"/>
    <property type="match status" value="1"/>
</dbReference>
<dbReference type="Gene3D" id="3.30.70.100">
    <property type="match status" value="2"/>
</dbReference>
<evidence type="ECO:0000313" key="1">
    <source>
        <dbReference type="EMBL" id="RPB10304.1"/>
    </source>
</evidence>
<keyword evidence="2" id="KW-1185">Reference proteome</keyword>
<evidence type="ECO:0000313" key="2">
    <source>
        <dbReference type="Proteomes" id="UP000277580"/>
    </source>
</evidence>